<sequence>MLTTDNGYIIELNEAFTMMQ</sequence>
<organism evidence="1 2">
    <name type="scientific">Rotaria magnacalcarata</name>
    <dbReference type="NCBI Taxonomy" id="392030"/>
    <lineage>
        <taxon>Eukaryota</taxon>
        <taxon>Metazoa</taxon>
        <taxon>Spiralia</taxon>
        <taxon>Gnathifera</taxon>
        <taxon>Rotifera</taxon>
        <taxon>Eurotatoria</taxon>
        <taxon>Bdelloidea</taxon>
        <taxon>Philodinida</taxon>
        <taxon>Philodinidae</taxon>
        <taxon>Rotaria</taxon>
    </lineage>
</organism>
<evidence type="ECO:0000313" key="2">
    <source>
        <dbReference type="Proteomes" id="UP000676336"/>
    </source>
</evidence>
<protein>
    <submittedName>
        <fullName evidence="1">Uncharacterized protein</fullName>
    </submittedName>
</protein>
<dbReference type="EMBL" id="CAJOBI010324194">
    <property type="protein sequence ID" value="CAF5189444.1"/>
    <property type="molecule type" value="Genomic_DNA"/>
</dbReference>
<feature type="non-terminal residue" evidence="1">
    <location>
        <position position="20"/>
    </location>
</feature>
<name>A0A8S3I328_9BILA</name>
<accession>A0A8S3I328</accession>
<reference evidence="1" key="1">
    <citation type="submission" date="2021-02" db="EMBL/GenBank/DDBJ databases">
        <authorList>
            <person name="Nowell W R."/>
        </authorList>
    </citation>
    <scope>NUCLEOTIDE SEQUENCE</scope>
</reference>
<proteinExistence type="predicted"/>
<gene>
    <name evidence="1" type="ORF">SMN809_LOCUS71722</name>
</gene>
<evidence type="ECO:0000313" key="1">
    <source>
        <dbReference type="EMBL" id="CAF5189444.1"/>
    </source>
</evidence>
<comment type="caution">
    <text evidence="1">The sequence shown here is derived from an EMBL/GenBank/DDBJ whole genome shotgun (WGS) entry which is preliminary data.</text>
</comment>
<dbReference type="Proteomes" id="UP000676336">
    <property type="component" value="Unassembled WGS sequence"/>
</dbReference>
<dbReference type="AlphaFoldDB" id="A0A8S3I328"/>